<accession>A0A3R7D532</accession>
<dbReference type="PANTHER" id="PTHR23429">
    <property type="entry name" value="GLUCOSE-6-PHOSPHATE 1-DEHYDROGENASE G6PD"/>
    <property type="match status" value="1"/>
</dbReference>
<proteinExistence type="predicted"/>
<evidence type="ECO:0000259" key="4">
    <source>
        <dbReference type="Pfam" id="PF00479"/>
    </source>
</evidence>
<evidence type="ECO:0000313" key="6">
    <source>
        <dbReference type="Proteomes" id="UP000285060"/>
    </source>
</evidence>
<keyword evidence="2" id="KW-0521">NADP</keyword>
<evidence type="ECO:0000256" key="1">
    <source>
        <dbReference type="ARBA" id="ARBA00022526"/>
    </source>
</evidence>
<dbReference type="GO" id="GO:0006006">
    <property type="term" value="P:glucose metabolic process"/>
    <property type="evidence" value="ECO:0007669"/>
    <property type="project" value="UniProtKB-KW"/>
</dbReference>
<dbReference type="Gene3D" id="3.30.360.10">
    <property type="entry name" value="Dihydrodipicolinate Reductase, domain 2"/>
    <property type="match status" value="1"/>
</dbReference>
<evidence type="ECO:0000256" key="3">
    <source>
        <dbReference type="ARBA" id="ARBA00023277"/>
    </source>
</evidence>
<keyword evidence="3" id="KW-0119">Carbohydrate metabolism</keyword>
<keyword evidence="1" id="KW-0313">Glucose metabolism</keyword>
<reference evidence="5 6" key="1">
    <citation type="submission" date="2018-08" db="EMBL/GenBank/DDBJ databases">
        <title>Aphanomyces genome sequencing and annotation.</title>
        <authorList>
            <person name="Minardi D."/>
            <person name="Oidtmann B."/>
            <person name="Van Der Giezen M."/>
            <person name="Studholme D.J."/>
        </authorList>
    </citation>
    <scope>NUCLEOTIDE SEQUENCE [LARGE SCALE GENOMIC DNA]</scope>
    <source>
        <strain evidence="5 6">NJM0002</strain>
    </source>
</reference>
<dbReference type="PRINTS" id="PR00079">
    <property type="entry name" value="G6PDHDRGNASE"/>
</dbReference>
<dbReference type="Gene3D" id="3.40.50.720">
    <property type="entry name" value="NAD(P)-binding Rossmann-like Domain"/>
    <property type="match status" value="1"/>
</dbReference>
<gene>
    <name evidence="5" type="ORF">DYB32_001741</name>
</gene>
<protein>
    <recommendedName>
        <fullName evidence="4">Glucose-6-phosphate dehydrogenase NAD-binding domain-containing protein</fullName>
    </recommendedName>
</protein>
<dbReference type="SUPFAM" id="SSF55347">
    <property type="entry name" value="Glyceraldehyde-3-phosphate dehydrogenase-like, C-terminal domain"/>
    <property type="match status" value="1"/>
</dbReference>
<dbReference type="GO" id="GO:0050661">
    <property type="term" value="F:NADP binding"/>
    <property type="evidence" value="ECO:0007669"/>
    <property type="project" value="InterPro"/>
</dbReference>
<comment type="caution">
    <text evidence="5">The sequence shown here is derived from an EMBL/GenBank/DDBJ whole genome shotgun (WGS) entry which is preliminary data.</text>
</comment>
<dbReference type="Proteomes" id="UP000285060">
    <property type="component" value="Unassembled WGS sequence"/>
</dbReference>
<dbReference type="InterPro" id="IPR036291">
    <property type="entry name" value="NAD(P)-bd_dom_sf"/>
</dbReference>
<feature type="domain" description="Glucose-6-phosphate dehydrogenase NAD-binding" evidence="4">
    <location>
        <begin position="23"/>
        <end position="181"/>
    </location>
</feature>
<dbReference type="InterPro" id="IPR001282">
    <property type="entry name" value="G6P_DH"/>
</dbReference>
<evidence type="ECO:0000256" key="2">
    <source>
        <dbReference type="ARBA" id="ARBA00022857"/>
    </source>
</evidence>
<evidence type="ECO:0000313" key="5">
    <source>
        <dbReference type="EMBL" id="RHY33300.1"/>
    </source>
</evidence>
<sequence length="486" mass="54405">MVFIAILVLVGIGVIQAYVQVLVVGGTGNLATKYIWPAFEHLRRRDASDKPATLLRYWAGGVSDKAFGESMIKGIPDATKLGVRYARLRDGEDYKALSVNFDWAAPDMTGLIVYLAVPPQFFETVNLPFLSCANLSWIRVVVEKPFGHDLSSAQSLAKSLRGIFSDDELFLMDHYMGKRGVHGLRTFLTANHVEYSKWWPKLSHIQITMHEADTVATRTAFFDKYVHTSDVFGLNAVRNSVGIVRDVMANHLTLLWGLVAPPLDSPANRRLDLVHQFTFDQKGVILGQYDGYAQDVSLELKKPSSTTATAAAVCFQHKDRRRLFASLTAGKGLSQRQVRVALHFGTTCTLLLWQPILDYTDAAQEGDLWTYPLGDGSFLDLHVRTCYVIDRTLHSKRVSEGDVLKLTERYQSIGARMLLQWVVDTTSRGQPDEDCANLFLRVLISIPPKDPRVLREFGSVLAAQASRQESPVMRALFNQLLALFEK</sequence>
<organism evidence="5 6">
    <name type="scientific">Aphanomyces invadans</name>
    <dbReference type="NCBI Taxonomy" id="157072"/>
    <lineage>
        <taxon>Eukaryota</taxon>
        <taxon>Sar</taxon>
        <taxon>Stramenopiles</taxon>
        <taxon>Oomycota</taxon>
        <taxon>Saprolegniomycetes</taxon>
        <taxon>Saprolegniales</taxon>
        <taxon>Verrucalvaceae</taxon>
        <taxon>Aphanomyces</taxon>
    </lineage>
</organism>
<dbReference type="AlphaFoldDB" id="A0A3R7D532"/>
<keyword evidence="6" id="KW-1185">Reference proteome</keyword>
<dbReference type="EMBL" id="QUSY01000081">
    <property type="protein sequence ID" value="RHY33300.1"/>
    <property type="molecule type" value="Genomic_DNA"/>
</dbReference>
<dbReference type="InterPro" id="IPR022674">
    <property type="entry name" value="G6P_DH_NAD-bd"/>
</dbReference>
<dbReference type="SUPFAM" id="SSF51735">
    <property type="entry name" value="NAD(P)-binding Rossmann-fold domains"/>
    <property type="match status" value="1"/>
</dbReference>
<dbReference type="GO" id="GO:0009051">
    <property type="term" value="P:pentose-phosphate shunt, oxidative branch"/>
    <property type="evidence" value="ECO:0007669"/>
    <property type="project" value="TreeGrafter"/>
</dbReference>
<dbReference type="Pfam" id="PF00479">
    <property type="entry name" value="G6PD_N"/>
    <property type="match status" value="1"/>
</dbReference>
<dbReference type="VEuPathDB" id="FungiDB:H310_02305"/>
<dbReference type="PANTHER" id="PTHR23429:SF7">
    <property type="entry name" value="GDH_6PGL ENDOPLASMIC BIFUNCTIONAL PROTEIN"/>
    <property type="match status" value="1"/>
</dbReference>
<name>A0A3R7D532_9STRA</name>
<dbReference type="GO" id="GO:0005783">
    <property type="term" value="C:endoplasmic reticulum"/>
    <property type="evidence" value="ECO:0007669"/>
    <property type="project" value="TreeGrafter"/>
</dbReference>
<dbReference type="GO" id="GO:0004345">
    <property type="term" value="F:glucose-6-phosphate dehydrogenase activity"/>
    <property type="evidence" value="ECO:0007669"/>
    <property type="project" value="TreeGrafter"/>
</dbReference>